<protein>
    <submittedName>
        <fullName evidence="12">AGCS family alanine or glycine:cation symporter</fullName>
    </submittedName>
    <submittedName>
        <fullName evidence="11">Na(+)-linked D-alanine glycine permease</fullName>
    </submittedName>
</protein>
<dbReference type="EMBL" id="BBNU01000013">
    <property type="protein sequence ID" value="GAL80962.1"/>
    <property type="molecule type" value="Genomic_DNA"/>
</dbReference>
<accession>A0A4R8M365</accession>
<evidence type="ECO:0000256" key="4">
    <source>
        <dbReference type="ARBA" id="ARBA00022475"/>
    </source>
</evidence>
<dbReference type="EMBL" id="SORL01000015">
    <property type="protein sequence ID" value="TDY59589.1"/>
    <property type="molecule type" value="Genomic_DNA"/>
</dbReference>
<evidence type="ECO:0000313" key="14">
    <source>
        <dbReference type="Proteomes" id="UP000029644"/>
    </source>
</evidence>
<evidence type="ECO:0000256" key="3">
    <source>
        <dbReference type="ARBA" id="ARBA00022448"/>
    </source>
</evidence>
<reference evidence="13 14" key="1">
    <citation type="journal article" date="2014" name="Genome Announc.">
        <title>Draft Genome Sequences of Marine Flavobacterium Algibacter lectus Strains SS8 and NR4.</title>
        <authorList>
            <person name="Takatani N."/>
            <person name="Nakanishi M."/>
            <person name="Meirelles P."/>
            <person name="Mino S."/>
            <person name="Suda W."/>
            <person name="Oshima K."/>
            <person name="Hattori M."/>
            <person name="Ohkuma M."/>
            <person name="Hosokawa M."/>
            <person name="Miyashita K."/>
            <person name="Thompson F.L."/>
            <person name="Niwa A."/>
            <person name="Sawabe T."/>
            <person name="Sawabe T."/>
        </authorList>
    </citation>
    <scope>NUCLEOTIDE SEQUENCE [LARGE SCALE GENOMIC DNA]</scope>
    <source>
        <strain evidence="11">JCM 19274</strain>
        <strain evidence="10 14">JCM 19300</strain>
        <strain evidence="13">JCM19274</strain>
    </source>
</reference>
<comment type="caution">
    <text evidence="11">The sequence shown here is derived from an EMBL/GenBank/DDBJ whole genome shotgun (WGS) entry which is preliminary data.</text>
</comment>
<gene>
    <name evidence="12" type="ORF">DFQ06_3937</name>
    <name evidence="11" type="ORF">JCM19274_2136</name>
    <name evidence="10" type="ORF">JCM19300_2277</name>
</gene>
<keyword evidence="15" id="KW-1185">Reference proteome</keyword>
<dbReference type="GO" id="GO:0005886">
    <property type="term" value="C:plasma membrane"/>
    <property type="evidence" value="ECO:0007669"/>
    <property type="project" value="UniProtKB-SubCell"/>
</dbReference>
<keyword evidence="4 8" id="KW-1003">Cell membrane</keyword>
<keyword evidence="9" id="KW-0732">Signal</keyword>
<dbReference type="EMBL" id="BBNQ01000016">
    <property type="protein sequence ID" value="GAL64124.1"/>
    <property type="molecule type" value="Genomic_DNA"/>
</dbReference>
<feature type="transmembrane region" description="Helical" evidence="8">
    <location>
        <begin position="501"/>
        <end position="519"/>
    </location>
</feature>
<evidence type="ECO:0000256" key="6">
    <source>
        <dbReference type="ARBA" id="ARBA00022989"/>
    </source>
</evidence>
<feature type="transmembrane region" description="Helical" evidence="8">
    <location>
        <begin position="309"/>
        <end position="332"/>
    </location>
</feature>
<evidence type="ECO:0000256" key="9">
    <source>
        <dbReference type="SAM" id="SignalP"/>
    </source>
</evidence>
<dbReference type="Proteomes" id="UP000029643">
    <property type="component" value="Unassembled WGS sequence"/>
</dbReference>
<keyword evidence="7 8" id="KW-0472">Membrane</keyword>
<keyword evidence="3 8" id="KW-0813">Transport</keyword>
<evidence type="ECO:0000313" key="10">
    <source>
        <dbReference type="EMBL" id="GAL64124.1"/>
    </source>
</evidence>
<feature type="chain" id="PRO_5010408566" evidence="9">
    <location>
        <begin position="20"/>
        <end position="564"/>
    </location>
</feature>
<evidence type="ECO:0000313" key="13">
    <source>
        <dbReference type="Proteomes" id="UP000029643"/>
    </source>
</evidence>
<reference evidence="12 15" key="2">
    <citation type="submission" date="2019-03" db="EMBL/GenBank/DDBJ databases">
        <title>Genomic Encyclopedia of Type Strains, Phase III (KMG-III): the genomes of soil and plant-associated and newly described type strains.</title>
        <authorList>
            <person name="Whitman W."/>
        </authorList>
    </citation>
    <scope>NUCLEOTIDE SEQUENCE [LARGE SCALE GENOMIC DNA]</scope>
    <source>
        <strain evidence="12 15">CECT 8301</strain>
    </source>
</reference>
<accession>A0A090X6A9</accession>
<evidence type="ECO:0000256" key="1">
    <source>
        <dbReference type="ARBA" id="ARBA00004651"/>
    </source>
</evidence>
<evidence type="ECO:0000313" key="15">
    <source>
        <dbReference type="Proteomes" id="UP000294824"/>
    </source>
</evidence>
<dbReference type="PRINTS" id="PR00175">
    <property type="entry name" value="NAALASMPORT"/>
</dbReference>
<feature type="signal peptide" evidence="9">
    <location>
        <begin position="1"/>
        <end position="19"/>
    </location>
</feature>
<dbReference type="PANTHER" id="PTHR30330">
    <property type="entry name" value="AGSS FAMILY TRANSPORTER, SODIUM-ALANINE"/>
    <property type="match status" value="1"/>
</dbReference>
<evidence type="ECO:0000256" key="7">
    <source>
        <dbReference type="ARBA" id="ARBA00023136"/>
    </source>
</evidence>
<evidence type="ECO:0000256" key="8">
    <source>
        <dbReference type="RuleBase" id="RU363064"/>
    </source>
</evidence>
<comment type="subcellular location">
    <subcellularLocation>
        <location evidence="1 8">Cell membrane</location>
        <topology evidence="1 8">Multi-pass membrane protein</topology>
    </subcellularLocation>
</comment>
<keyword evidence="5 8" id="KW-0812">Transmembrane</keyword>
<evidence type="ECO:0000313" key="12">
    <source>
        <dbReference type="EMBL" id="TDY59589.1"/>
    </source>
</evidence>
<feature type="transmembrane region" description="Helical" evidence="8">
    <location>
        <begin position="279"/>
        <end position="297"/>
    </location>
</feature>
<proteinExistence type="inferred from homology"/>
<feature type="transmembrane region" description="Helical" evidence="8">
    <location>
        <begin position="344"/>
        <end position="362"/>
    </location>
</feature>
<evidence type="ECO:0000256" key="2">
    <source>
        <dbReference type="ARBA" id="ARBA00009261"/>
    </source>
</evidence>
<keyword evidence="6 8" id="KW-1133">Transmembrane helix</keyword>
<sequence length="564" mass="60700">MKKYLLSIFTLIAPFLTFAQETAELGIDQQIDQAFKPISDFFSNVIFFQVFGTPFVLILLVVSALFFTIYFGFPNIRYFGKAIKTVRGKYEDIEKHGAKELYGEGGVAQGVDINTVDDIEEHLVNVENDLAVDGDIVDTIRDESSEGEVSHFQALATAVSGTVGNGNIAGVALAIALGGPGATFWMIICGLLGMSTKFVECTLGVQYRDVGEDGTVYGGPMYYLKKGLKERGFAKLGKVAAVVFAIFCIGGSFGGGNAAQSNQATIVIKDLLGLESTGAGFWIGVILAFTVGIIIIGGIKRIASVTEKVVPFMALLYIICCLYIILSNFTLIDDAVGLIFQEAFNPKAIGVGGFIGVLLVGFKRAAFSNEAGAGSASIAHSAVRTKYSASEGLVALLEPFIDTVVICTMTALVIIIFNFGGFFEYGDVTGQGVAIINGESYEGAGITAKAFAEYIPYSNVFLTVAVVLFAVSTMISWSYYGLQSWKFLFGRGKAADLTYKILFLTFVIIGAAASMKSIWDFSDAMIFAMVFPNMIGLYFLFPVVKKQLNRYLGAIKLKKDALEN</sequence>
<dbReference type="NCBIfam" id="TIGR00835">
    <property type="entry name" value="agcS"/>
    <property type="match status" value="1"/>
</dbReference>
<keyword evidence="8" id="KW-0769">Symport</keyword>
<feature type="transmembrane region" description="Helical" evidence="8">
    <location>
        <begin position="460"/>
        <end position="480"/>
    </location>
</feature>
<name>A0A090X6A9_9FLAO</name>
<comment type="similarity">
    <text evidence="2 8">Belongs to the alanine or glycine:cation symporter (AGCS) (TC 2.A.25) family.</text>
</comment>
<feature type="transmembrane region" description="Helical" evidence="8">
    <location>
        <begin position="239"/>
        <end position="259"/>
    </location>
</feature>
<organism evidence="11 13">
    <name type="scientific">Algibacter lectus</name>
    <dbReference type="NCBI Taxonomy" id="221126"/>
    <lineage>
        <taxon>Bacteria</taxon>
        <taxon>Pseudomonadati</taxon>
        <taxon>Bacteroidota</taxon>
        <taxon>Flavobacteriia</taxon>
        <taxon>Flavobacteriales</taxon>
        <taxon>Flavobacteriaceae</taxon>
        <taxon>Algibacter</taxon>
    </lineage>
</organism>
<dbReference type="PANTHER" id="PTHR30330:SF3">
    <property type="entry name" value="TRANSCRIPTIONAL REGULATOR, LRP FAMILY"/>
    <property type="match status" value="1"/>
</dbReference>
<dbReference type="GO" id="GO:0005283">
    <property type="term" value="F:amino acid:sodium symporter activity"/>
    <property type="evidence" value="ECO:0007669"/>
    <property type="project" value="InterPro"/>
</dbReference>
<feature type="transmembrane region" description="Helical" evidence="8">
    <location>
        <begin position="393"/>
        <end position="417"/>
    </location>
</feature>
<dbReference type="Pfam" id="PF01235">
    <property type="entry name" value="Na_Ala_symp"/>
    <property type="match status" value="1"/>
</dbReference>
<dbReference type="OrthoDB" id="9804874at2"/>
<dbReference type="RefSeq" id="WP_042499309.1">
    <property type="nucleotide sequence ID" value="NZ_BBNQ01000016.1"/>
</dbReference>
<dbReference type="AlphaFoldDB" id="A0A090X6A9"/>
<evidence type="ECO:0000256" key="5">
    <source>
        <dbReference type="ARBA" id="ARBA00022692"/>
    </source>
</evidence>
<feature type="transmembrane region" description="Helical" evidence="8">
    <location>
        <begin position="525"/>
        <end position="544"/>
    </location>
</feature>
<evidence type="ECO:0000313" key="11">
    <source>
        <dbReference type="EMBL" id="GAL80962.1"/>
    </source>
</evidence>
<dbReference type="STRING" id="221126.SAMN04489722_11380"/>
<dbReference type="Proteomes" id="UP000029644">
    <property type="component" value="Unassembled WGS sequence"/>
</dbReference>
<feature type="transmembrane region" description="Helical" evidence="8">
    <location>
        <begin position="46"/>
        <end position="73"/>
    </location>
</feature>
<dbReference type="InterPro" id="IPR001463">
    <property type="entry name" value="Na/Ala_symport"/>
</dbReference>
<dbReference type="Proteomes" id="UP000294824">
    <property type="component" value="Unassembled WGS sequence"/>
</dbReference>